<keyword evidence="2" id="KW-1185">Reference proteome</keyword>
<proteinExistence type="predicted"/>
<protein>
    <submittedName>
        <fullName evidence="1">Uncharacterized protein</fullName>
    </submittedName>
</protein>
<name>A0A6G9ASI3_9BACT</name>
<dbReference type="Proteomes" id="UP000501802">
    <property type="component" value="Chromosome"/>
</dbReference>
<accession>A0A6G9ASI3</accession>
<dbReference type="RefSeq" id="WP_167213181.1">
    <property type="nucleotide sequence ID" value="NZ_CP050063.1"/>
</dbReference>
<evidence type="ECO:0000313" key="2">
    <source>
        <dbReference type="Proteomes" id="UP000501802"/>
    </source>
</evidence>
<dbReference type="EMBL" id="CP050063">
    <property type="protein sequence ID" value="QIP15304.1"/>
    <property type="molecule type" value="Genomic_DNA"/>
</dbReference>
<evidence type="ECO:0000313" key="1">
    <source>
        <dbReference type="EMBL" id="QIP15304.1"/>
    </source>
</evidence>
<gene>
    <name evidence="1" type="ORF">G8759_23080</name>
</gene>
<reference evidence="1 2" key="1">
    <citation type="submission" date="2020-03" db="EMBL/GenBank/DDBJ databases">
        <authorList>
            <person name="Kim M.K."/>
        </authorList>
    </citation>
    <scope>NUCLEOTIDE SEQUENCE [LARGE SCALE GENOMIC DNA]</scope>
    <source>
        <strain evidence="1 2">BT328</strain>
    </source>
</reference>
<dbReference type="KEGG" id="spib:G8759_23080"/>
<organism evidence="1 2">
    <name type="scientific">Spirosoma aureum</name>
    <dbReference type="NCBI Taxonomy" id="2692134"/>
    <lineage>
        <taxon>Bacteria</taxon>
        <taxon>Pseudomonadati</taxon>
        <taxon>Bacteroidota</taxon>
        <taxon>Cytophagia</taxon>
        <taxon>Cytophagales</taxon>
        <taxon>Cytophagaceae</taxon>
        <taxon>Spirosoma</taxon>
    </lineage>
</organism>
<dbReference type="AlphaFoldDB" id="A0A6G9ASI3"/>
<sequence length="164" mass="17999">MMSVPTIRFIAVLLIGQLGLNACQTNTDIVLPSTAIGTNPKVTVSDWIAITDETWTISAKAPQLHIAGFVDSAVTNSVVENGLVVAFYRHSAVEEVYPLPVAIGNQAISFTYYAMNDKGIISFQQKAGQTLDGEYRWIVVPKEAAKNVNWTDYDEVKQALHLKE</sequence>